<dbReference type="HOGENOM" id="CLU_3097787_0_0_11"/>
<dbReference type="Proteomes" id="UP000011760">
    <property type="component" value="Chromosome"/>
</dbReference>
<proteinExistence type="predicted"/>
<keyword evidence="2" id="KW-1185">Reference proteome</keyword>
<evidence type="ECO:0000313" key="2">
    <source>
        <dbReference type="Proteomes" id="UP000011760"/>
    </source>
</evidence>
<dbReference type="KEGG" id="ccn:H924_10390"/>
<dbReference type="eggNOG" id="COG1641">
    <property type="taxonomic scope" value="Bacteria"/>
</dbReference>
<protein>
    <submittedName>
        <fullName evidence="1">Uncharacterized protein</fullName>
    </submittedName>
</protein>
<evidence type="ECO:0000313" key="1">
    <source>
        <dbReference type="EMBL" id="AGG67508.1"/>
    </source>
</evidence>
<organism evidence="1 2">
    <name type="scientific">Corynebacterium callunae DSM 20147</name>
    <dbReference type="NCBI Taxonomy" id="1121353"/>
    <lineage>
        <taxon>Bacteria</taxon>
        <taxon>Bacillati</taxon>
        <taxon>Actinomycetota</taxon>
        <taxon>Actinomycetes</taxon>
        <taxon>Mycobacteriales</taxon>
        <taxon>Corynebacteriaceae</taxon>
        <taxon>Corynebacterium</taxon>
    </lineage>
</organism>
<dbReference type="STRING" id="1121353.H924_10390"/>
<accession>M1V016</accession>
<dbReference type="AlphaFoldDB" id="M1V016"/>
<reference evidence="1 2" key="1">
    <citation type="submission" date="2013-02" db="EMBL/GenBank/DDBJ databases">
        <title>The complete genome sequence of Corynebacterium callunae DSM 20147.</title>
        <authorList>
            <person name="Ruckert C."/>
            <person name="Albersmeier A."/>
            <person name="Kalinowski J."/>
        </authorList>
    </citation>
    <scope>NUCLEOTIDE SEQUENCE [LARGE SCALE GENOMIC DNA]</scope>
    <source>
        <strain evidence="1 2">DSM 20147</strain>
    </source>
</reference>
<name>M1V016_9CORY</name>
<dbReference type="EMBL" id="CP004354">
    <property type="protein sequence ID" value="AGG67508.1"/>
    <property type="molecule type" value="Genomic_DNA"/>
</dbReference>
<dbReference type="PATRIC" id="fig|1121353.3.peg.2119"/>
<gene>
    <name evidence="1" type="ORF">H924_10390</name>
</gene>
<sequence>MNSLIDAGADLTRIQSVIEAVIPGDIKLETSEVVRQGQRSIKCARQVFETA</sequence>